<dbReference type="EMBL" id="JBFATE010000002">
    <property type="protein sequence ID" value="MEV5244692.1"/>
    <property type="molecule type" value="Genomic_DNA"/>
</dbReference>
<dbReference type="InterPro" id="IPR024962">
    <property type="entry name" value="YukD-like"/>
</dbReference>
<dbReference type="Pfam" id="PF08817">
    <property type="entry name" value="YukD"/>
    <property type="match status" value="1"/>
</dbReference>
<feature type="transmembrane region" description="Helical" evidence="7">
    <location>
        <begin position="381"/>
        <end position="402"/>
    </location>
</feature>
<evidence type="ECO:0000256" key="4">
    <source>
        <dbReference type="ARBA" id="ARBA00022692"/>
    </source>
</evidence>
<dbReference type="NCBIfam" id="TIGR03920">
    <property type="entry name" value="T7SS_EccD"/>
    <property type="match status" value="1"/>
</dbReference>
<keyword evidence="3" id="KW-1003">Cell membrane</keyword>
<comment type="caution">
    <text evidence="9">The sequence shown here is derived from an EMBL/GenBank/DDBJ whole genome shotgun (WGS) entry which is preliminary data.</text>
</comment>
<comment type="subcellular location">
    <subcellularLocation>
        <location evidence="1">Cell membrane</location>
        <topology evidence="1">Multi-pass membrane protein</topology>
    </subcellularLocation>
</comment>
<proteinExistence type="inferred from homology"/>
<dbReference type="InterPro" id="IPR044049">
    <property type="entry name" value="EccD_transm"/>
</dbReference>
<dbReference type="InterPro" id="IPR006707">
    <property type="entry name" value="T7SS_EccD"/>
</dbReference>
<feature type="transmembrane region" description="Helical" evidence="7">
    <location>
        <begin position="170"/>
        <end position="193"/>
    </location>
</feature>
<sequence length="452" mass="45807">MENERCHVTVVGARRRVDLAVPADTAIAEYTPTLLSLVGQVEFDETFPPVWSLALAGAPPIPPEASLRDAGVADGATLYLRDVAAGEFDEPVVTDLEESVEKTRDGVTAWGRRPRAYTTLVLAVLSLVAGFVVLARSHAAEGHRPVTGVGAMGTAFALTLLAWHSTRRGWSLALGIRLIMAYAAVPLLAVAAACLPMATASTAGLLLASSVGALLGALAGLLAIRHATTLIAVAITGLVVVLTACLTLGRASLLESATVVAVSTMGVLAAAPKAAGHLAVLAGTRAGSVDAYADEADVLHLVRRGQRLLIGTNVLGSAVVATCLVILGSADHPFAVALTGCLGLALILRAGRLTMAPAVVPMVAAGTLGLAAGLIRAPGNFGAPALTGPVALLAAAVLALALGLSRAFRTDGGGERPSWIDPLAGFVLLVSIPVAVGVFDVYTSLLQSGQTP</sequence>
<evidence type="ECO:0000256" key="5">
    <source>
        <dbReference type="ARBA" id="ARBA00022989"/>
    </source>
</evidence>
<dbReference type="Gene3D" id="3.10.20.90">
    <property type="entry name" value="Phosphatidylinositol 3-kinase Catalytic Subunit, Chain A, domain 1"/>
    <property type="match status" value="1"/>
</dbReference>
<evidence type="ECO:0000256" key="7">
    <source>
        <dbReference type="SAM" id="Phobius"/>
    </source>
</evidence>
<keyword evidence="10" id="KW-1185">Reference proteome</keyword>
<dbReference type="Pfam" id="PF19053">
    <property type="entry name" value="EccD"/>
    <property type="match status" value="1"/>
</dbReference>
<comment type="similarity">
    <text evidence="2">Belongs to the EccD/Snm4 family.</text>
</comment>
<keyword evidence="4 7" id="KW-0812">Transmembrane</keyword>
<accession>A0ABV3J949</accession>
<evidence type="ECO:0000256" key="3">
    <source>
        <dbReference type="ARBA" id="ARBA00022475"/>
    </source>
</evidence>
<keyword evidence="5 7" id="KW-1133">Transmembrane helix</keyword>
<gene>
    <name evidence="9" type="primary">eccD</name>
    <name evidence="9" type="ORF">AB0K95_05345</name>
</gene>
<protein>
    <submittedName>
        <fullName evidence="9">Type VII secretion integral membrane protein EccD</fullName>
    </submittedName>
</protein>
<evidence type="ECO:0000256" key="6">
    <source>
        <dbReference type="ARBA" id="ARBA00023136"/>
    </source>
</evidence>
<reference evidence="9 10" key="1">
    <citation type="submission" date="2024-06" db="EMBL/GenBank/DDBJ databases">
        <title>The Natural Products Discovery Center: Release of the First 8490 Sequenced Strains for Exploring Actinobacteria Biosynthetic Diversity.</title>
        <authorList>
            <person name="Kalkreuter E."/>
            <person name="Kautsar S.A."/>
            <person name="Yang D."/>
            <person name="Bader C.D."/>
            <person name="Teijaro C.N."/>
            <person name="Fluegel L."/>
            <person name="Davis C.M."/>
            <person name="Simpson J.R."/>
            <person name="Lauterbach L."/>
            <person name="Steele A.D."/>
            <person name="Gui C."/>
            <person name="Meng S."/>
            <person name="Li G."/>
            <person name="Viehrig K."/>
            <person name="Ye F."/>
            <person name="Su P."/>
            <person name="Kiefer A.F."/>
            <person name="Nichols A."/>
            <person name="Cepeda A.J."/>
            <person name="Yan W."/>
            <person name="Fan B."/>
            <person name="Jiang Y."/>
            <person name="Adhikari A."/>
            <person name="Zheng C.-J."/>
            <person name="Schuster L."/>
            <person name="Cowan T.M."/>
            <person name="Smanski M.J."/>
            <person name="Chevrette M.G."/>
            <person name="De Carvalho L.P.S."/>
            <person name="Shen B."/>
        </authorList>
    </citation>
    <scope>NUCLEOTIDE SEQUENCE [LARGE SCALE GENOMIC DNA]</scope>
    <source>
        <strain evidence="9 10">NPDC052768</strain>
    </source>
</reference>
<name>A0ABV3J949_9ACTN</name>
<feature type="transmembrane region" description="Helical" evidence="7">
    <location>
        <begin position="308"/>
        <end position="328"/>
    </location>
</feature>
<feature type="domain" description="EccD-like transmembrane" evidence="8">
    <location>
        <begin position="118"/>
        <end position="445"/>
    </location>
</feature>
<feature type="transmembrane region" description="Helical" evidence="7">
    <location>
        <begin position="423"/>
        <end position="442"/>
    </location>
</feature>
<keyword evidence="6 7" id="KW-0472">Membrane</keyword>
<dbReference type="Proteomes" id="UP001552527">
    <property type="component" value="Unassembled WGS sequence"/>
</dbReference>
<dbReference type="RefSeq" id="WP_364018850.1">
    <property type="nucleotide sequence ID" value="NZ_JBFATD010000002.1"/>
</dbReference>
<organism evidence="9 10">
    <name type="scientific">Streptomyces werraensis</name>
    <dbReference type="NCBI Taxonomy" id="68284"/>
    <lineage>
        <taxon>Bacteria</taxon>
        <taxon>Bacillati</taxon>
        <taxon>Actinomycetota</taxon>
        <taxon>Actinomycetes</taxon>
        <taxon>Kitasatosporales</taxon>
        <taxon>Streptomycetaceae</taxon>
        <taxon>Streptomyces</taxon>
    </lineage>
</organism>
<feature type="transmembrane region" description="Helical" evidence="7">
    <location>
        <begin position="358"/>
        <end position="375"/>
    </location>
</feature>
<feature type="transmembrane region" description="Helical" evidence="7">
    <location>
        <begin position="230"/>
        <end position="249"/>
    </location>
</feature>
<evidence type="ECO:0000313" key="10">
    <source>
        <dbReference type="Proteomes" id="UP001552527"/>
    </source>
</evidence>
<feature type="transmembrane region" description="Helical" evidence="7">
    <location>
        <begin position="205"/>
        <end position="224"/>
    </location>
</feature>
<feature type="transmembrane region" description="Helical" evidence="7">
    <location>
        <begin position="116"/>
        <end position="134"/>
    </location>
</feature>
<evidence type="ECO:0000259" key="8">
    <source>
        <dbReference type="Pfam" id="PF19053"/>
    </source>
</evidence>
<evidence type="ECO:0000313" key="9">
    <source>
        <dbReference type="EMBL" id="MEV5244692.1"/>
    </source>
</evidence>
<evidence type="ECO:0000256" key="2">
    <source>
        <dbReference type="ARBA" id="ARBA00006162"/>
    </source>
</evidence>
<feature type="transmembrane region" description="Helical" evidence="7">
    <location>
        <begin position="146"/>
        <end position="164"/>
    </location>
</feature>
<evidence type="ECO:0000256" key="1">
    <source>
        <dbReference type="ARBA" id="ARBA00004651"/>
    </source>
</evidence>